<reference evidence="4" key="1">
    <citation type="submission" date="2022-07" db="EMBL/GenBank/DDBJ databases">
        <title>Phylogenomic reconstructions and comparative analyses of Kickxellomycotina fungi.</title>
        <authorList>
            <person name="Reynolds N.K."/>
            <person name="Stajich J.E."/>
            <person name="Barry K."/>
            <person name="Grigoriev I.V."/>
            <person name="Crous P."/>
            <person name="Smith M.E."/>
        </authorList>
    </citation>
    <scope>NUCLEOTIDE SEQUENCE</scope>
    <source>
        <strain evidence="4">NBRC 32514</strain>
    </source>
</reference>
<name>A0A9W7XWA9_9FUNG</name>
<dbReference type="Gene3D" id="3.40.50.12780">
    <property type="entry name" value="N-terminal domain of ligase-like"/>
    <property type="match status" value="1"/>
</dbReference>
<sequence length="680" mass="75224">MSSYIGSRTSIGPSPGVTSATTKQCAIELPGAPDIPGETKPYINYINTHGKLITHTTGINSLYDNYLRGRTIAGRNAPVFGNRPTIDGMGNVAGYRWVSWDLFHERFVNFSSGLRRLGVQAGETIGLFLANSIEWVLVEFASYYQRIVSVPLYETMTQNALEHVINESEMSVIVCTAQNARMLLDISTSIPNVQALIIVDSFSSELVQVGESKRVSVRLFHQVEEAGAKQMVEPETLPGPEDVATIVYTSGTMGLPKGVVLTHANMLATIAASSAMREEGDVYNFTPKDCSMGFLPLAHCLGRMVMHMMVSFGVRTAFPRSNPATLIDDLRDLQPTVFVGVPRIFNRIQDKVLSTVKVKGGLPSALFHYAYNTKKSNLTRGQVSHWLWDRVIFKPLRDKFGGKLSLIVSGSAPISPETLEFLRCCFSCSVIEGYGLSETMGPTSVTLIDDIEPGNVGGPLPCAMMKLRSVPDLGYNVGDLPRPRGEILVQGGNVAREYFRNPEKTRASFSADGWLCTGDIGMVDERGRFHIIDRKNNLFKLAQGEFIAPEKIENVCMDHFIVNQAFVYGDPLQSTLVAIVVPDESLLPMFLRNKGAMPPASRSEFEDLCSDPKVRALVLEELAVWGKAHDLRGFEIPKAIHLHPVAFERLDLLTPTYKLRRREAKVYFEDIISTLYSEIQ</sequence>
<dbReference type="AlphaFoldDB" id="A0A9W7XWA9"/>
<dbReference type="GO" id="GO:0016020">
    <property type="term" value="C:membrane"/>
    <property type="evidence" value="ECO:0007669"/>
    <property type="project" value="TreeGrafter"/>
</dbReference>
<keyword evidence="4" id="KW-0436">Ligase</keyword>
<evidence type="ECO:0000313" key="5">
    <source>
        <dbReference type="Proteomes" id="UP001149813"/>
    </source>
</evidence>
<keyword evidence="2" id="KW-0067">ATP-binding</keyword>
<evidence type="ECO:0000313" key="4">
    <source>
        <dbReference type="EMBL" id="KAJ1719582.1"/>
    </source>
</evidence>
<dbReference type="PANTHER" id="PTHR43272">
    <property type="entry name" value="LONG-CHAIN-FATTY-ACID--COA LIGASE"/>
    <property type="match status" value="1"/>
</dbReference>
<evidence type="ECO:0000256" key="2">
    <source>
        <dbReference type="ARBA" id="ARBA00022840"/>
    </source>
</evidence>
<dbReference type="EC" id="6.2.1.3" evidence="4"/>
<dbReference type="SUPFAM" id="SSF56801">
    <property type="entry name" value="Acetyl-CoA synthetase-like"/>
    <property type="match status" value="1"/>
</dbReference>
<comment type="caution">
    <text evidence="4">The sequence shown here is derived from an EMBL/GenBank/DDBJ whole genome shotgun (WGS) entry which is preliminary data.</text>
</comment>
<organism evidence="4 5">
    <name type="scientific">Coemansia erecta</name>
    <dbReference type="NCBI Taxonomy" id="147472"/>
    <lineage>
        <taxon>Eukaryota</taxon>
        <taxon>Fungi</taxon>
        <taxon>Fungi incertae sedis</taxon>
        <taxon>Zoopagomycota</taxon>
        <taxon>Kickxellomycotina</taxon>
        <taxon>Kickxellomycetes</taxon>
        <taxon>Kickxellales</taxon>
        <taxon>Kickxellaceae</taxon>
        <taxon>Coemansia</taxon>
    </lineage>
</organism>
<dbReference type="InterPro" id="IPR000873">
    <property type="entry name" value="AMP-dep_synth/lig_dom"/>
</dbReference>
<dbReference type="GO" id="GO:0004467">
    <property type="term" value="F:long-chain fatty acid-CoA ligase activity"/>
    <property type="evidence" value="ECO:0007669"/>
    <property type="project" value="UniProtKB-EC"/>
</dbReference>
<keyword evidence="1" id="KW-0547">Nucleotide-binding</keyword>
<dbReference type="PANTHER" id="PTHR43272:SF33">
    <property type="entry name" value="AMP-BINDING DOMAIN-CONTAINING PROTEIN-RELATED"/>
    <property type="match status" value="1"/>
</dbReference>
<evidence type="ECO:0000256" key="1">
    <source>
        <dbReference type="ARBA" id="ARBA00022741"/>
    </source>
</evidence>
<dbReference type="Pfam" id="PF00501">
    <property type="entry name" value="AMP-binding"/>
    <property type="match status" value="1"/>
</dbReference>
<feature type="domain" description="AMP-dependent synthetase/ligase" evidence="3">
    <location>
        <begin position="82"/>
        <end position="499"/>
    </location>
</feature>
<dbReference type="GO" id="GO:0005783">
    <property type="term" value="C:endoplasmic reticulum"/>
    <property type="evidence" value="ECO:0007669"/>
    <property type="project" value="TreeGrafter"/>
</dbReference>
<accession>A0A9W7XWA9</accession>
<dbReference type="EMBL" id="JANBOJ010000372">
    <property type="protein sequence ID" value="KAJ1719582.1"/>
    <property type="molecule type" value="Genomic_DNA"/>
</dbReference>
<proteinExistence type="predicted"/>
<gene>
    <name evidence="4" type="primary">FAA2_22</name>
    <name evidence="4" type="ORF">LPJ53_005679</name>
</gene>
<dbReference type="InterPro" id="IPR042099">
    <property type="entry name" value="ANL_N_sf"/>
</dbReference>
<dbReference type="Proteomes" id="UP001149813">
    <property type="component" value="Unassembled WGS sequence"/>
</dbReference>
<keyword evidence="5" id="KW-1185">Reference proteome</keyword>
<evidence type="ECO:0000259" key="3">
    <source>
        <dbReference type="Pfam" id="PF00501"/>
    </source>
</evidence>
<dbReference type="OrthoDB" id="1700726at2759"/>
<protein>
    <submittedName>
        <fullName evidence="4">Medium-chain fatty acid-CoA ligase faa2</fullName>
        <ecNumber evidence="4">6.2.1.3</ecNumber>
    </submittedName>
</protein>
<dbReference type="GO" id="GO:0005524">
    <property type="term" value="F:ATP binding"/>
    <property type="evidence" value="ECO:0007669"/>
    <property type="project" value="UniProtKB-KW"/>
</dbReference>